<dbReference type="NCBIfam" id="TIGR00165">
    <property type="entry name" value="S18"/>
    <property type="match status" value="1"/>
</dbReference>
<dbReference type="AlphaFoldDB" id="D9QUL0"/>
<comment type="subunit">
    <text evidence="5">Part of the 30S ribosomal subunit. Forms a tight heterodimer with protein bS6.</text>
</comment>
<keyword evidence="8" id="KW-1185">Reference proteome</keyword>
<sequence length="71" mass="8196">MGYGSRKSCEFCANKIDHIDYKEVNKLDKYLTDRGKIVPRRISGNCARHQRQLTKAIKRARSIALLPFTVD</sequence>
<protein>
    <recommendedName>
        <fullName evidence="4 5">Small ribosomal subunit protein bS18</fullName>
    </recommendedName>
</protein>
<evidence type="ECO:0000256" key="1">
    <source>
        <dbReference type="ARBA" id="ARBA00005589"/>
    </source>
</evidence>
<dbReference type="InterPro" id="IPR018275">
    <property type="entry name" value="Ribosomal_bS18_CS"/>
</dbReference>
<dbReference type="GO" id="GO:0006412">
    <property type="term" value="P:translation"/>
    <property type="evidence" value="ECO:0007669"/>
    <property type="project" value="UniProtKB-UniRule"/>
</dbReference>
<evidence type="ECO:0000256" key="2">
    <source>
        <dbReference type="ARBA" id="ARBA00022980"/>
    </source>
</evidence>
<dbReference type="HAMAP" id="MF_00270">
    <property type="entry name" value="Ribosomal_bS18"/>
    <property type="match status" value="1"/>
</dbReference>
<gene>
    <name evidence="5" type="primary">rpsR</name>
    <name evidence="7" type="ordered locus">Acear_2330</name>
</gene>
<dbReference type="EMBL" id="CP002105">
    <property type="protein sequence ID" value="ADL13811.1"/>
    <property type="molecule type" value="Genomic_DNA"/>
</dbReference>
<dbReference type="PANTHER" id="PTHR13479:SF40">
    <property type="entry name" value="SMALL RIBOSOMAL SUBUNIT PROTEIN BS18M"/>
    <property type="match status" value="1"/>
</dbReference>
<keyword evidence="5" id="KW-0694">RNA-binding</keyword>
<dbReference type="RefSeq" id="WP_013279252.1">
    <property type="nucleotide sequence ID" value="NC_014378.1"/>
</dbReference>
<dbReference type="GO" id="GO:0070181">
    <property type="term" value="F:small ribosomal subunit rRNA binding"/>
    <property type="evidence" value="ECO:0007669"/>
    <property type="project" value="TreeGrafter"/>
</dbReference>
<dbReference type="Pfam" id="PF01084">
    <property type="entry name" value="Ribosomal_S18"/>
    <property type="match status" value="1"/>
</dbReference>
<proteinExistence type="inferred from homology"/>
<dbReference type="SUPFAM" id="SSF46911">
    <property type="entry name" value="Ribosomal protein S18"/>
    <property type="match status" value="1"/>
</dbReference>
<evidence type="ECO:0000313" key="7">
    <source>
        <dbReference type="EMBL" id="ADL13811.1"/>
    </source>
</evidence>
<evidence type="ECO:0000313" key="8">
    <source>
        <dbReference type="Proteomes" id="UP000001661"/>
    </source>
</evidence>
<name>D9QUL0_ACEAZ</name>
<dbReference type="InterPro" id="IPR001648">
    <property type="entry name" value="Ribosomal_bS18"/>
</dbReference>
<evidence type="ECO:0000256" key="3">
    <source>
        <dbReference type="ARBA" id="ARBA00023274"/>
    </source>
</evidence>
<dbReference type="OrthoDB" id="9812008at2"/>
<dbReference type="InterPro" id="IPR036870">
    <property type="entry name" value="Ribosomal_bS18_sf"/>
</dbReference>
<organism evidence="7 8">
    <name type="scientific">Acetohalobium arabaticum (strain ATCC 49924 / DSM 5501 / Z-7288)</name>
    <dbReference type="NCBI Taxonomy" id="574087"/>
    <lineage>
        <taxon>Bacteria</taxon>
        <taxon>Bacillati</taxon>
        <taxon>Bacillota</taxon>
        <taxon>Clostridia</taxon>
        <taxon>Halanaerobiales</taxon>
        <taxon>Halobacteroidaceae</taxon>
        <taxon>Acetohalobium</taxon>
    </lineage>
</organism>
<dbReference type="Gene3D" id="4.10.640.10">
    <property type="entry name" value="Ribosomal protein S18"/>
    <property type="match status" value="1"/>
</dbReference>
<evidence type="ECO:0000256" key="5">
    <source>
        <dbReference type="HAMAP-Rule" id="MF_00270"/>
    </source>
</evidence>
<dbReference type="STRING" id="574087.Acear_2330"/>
<dbReference type="PRINTS" id="PR00974">
    <property type="entry name" value="RIBOSOMALS18"/>
</dbReference>
<dbReference type="PANTHER" id="PTHR13479">
    <property type="entry name" value="30S RIBOSOMAL PROTEIN S18"/>
    <property type="match status" value="1"/>
</dbReference>
<keyword evidence="3 5" id="KW-0687">Ribonucleoprotein</keyword>
<dbReference type="PROSITE" id="PS00057">
    <property type="entry name" value="RIBOSOMAL_S18"/>
    <property type="match status" value="1"/>
</dbReference>
<evidence type="ECO:0000256" key="6">
    <source>
        <dbReference type="RuleBase" id="RU003910"/>
    </source>
</evidence>
<accession>D9QUL0</accession>
<dbReference type="GO" id="GO:0022627">
    <property type="term" value="C:cytosolic small ribosomal subunit"/>
    <property type="evidence" value="ECO:0007669"/>
    <property type="project" value="TreeGrafter"/>
</dbReference>
<comment type="function">
    <text evidence="5">Binds as a heterodimer with protein bS6 to the central domain of the 16S rRNA, where it helps stabilize the platform of the 30S subunit.</text>
</comment>
<dbReference type="Proteomes" id="UP000001661">
    <property type="component" value="Chromosome"/>
</dbReference>
<dbReference type="eggNOG" id="COG0238">
    <property type="taxonomic scope" value="Bacteria"/>
</dbReference>
<dbReference type="KEGG" id="aar:Acear_2330"/>
<evidence type="ECO:0000256" key="4">
    <source>
        <dbReference type="ARBA" id="ARBA00035141"/>
    </source>
</evidence>
<dbReference type="HOGENOM" id="CLU_148710_2_2_9"/>
<comment type="similarity">
    <text evidence="1 5 6">Belongs to the bacterial ribosomal protein bS18 family.</text>
</comment>
<keyword evidence="2 5" id="KW-0689">Ribosomal protein</keyword>
<reference evidence="7 8" key="1">
    <citation type="journal article" date="2010" name="Stand. Genomic Sci.">
        <title>Complete genome sequence of Acetohalobium arabaticum type strain (Z-7288).</title>
        <authorList>
            <person name="Sikorski J."/>
            <person name="Lapidus A."/>
            <person name="Chertkov O."/>
            <person name="Lucas S."/>
            <person name="Copeland A."/>
            <person name="Glavina Del Rio T."/>
            <person name="Nolan M."/>
            <person name="Tice H."/>
            <person name="Cheng J.F."/>
            <person name="Han C."/>
            <person name="Brambilla E."/>
            <person name="Pitluck S."/>
            <person name="Liolios K."/>
            <person name="Ivanova N."/>
            <person name="Mavromatis K."/>
            <person name="Mikhailova N."/>
            <person name="Pati A."/>
            <person name="Bruce D."/>
            <person name="Detter C."/>
            <person name="Tapia R."/>
            <person name="Goodwin L."/>
            <person name="Chen A."/>
            <person name="Palaniappan K."/>
            <person name="Land M."/>
            <person name="Hauser L."/>
            <person name="Chang Y.J."/>
            <person name="Jeffries C.D."/>
            <person name="Rohde M."/>
            <person name="Goker M."/>
            <person name="Spring S."/>
            <person name="Woyke T."/>
            <person name="Bristow J."/>
            <person name="Eisen J.A."/>
            <person name="Markowitz V."/>
            <person name="Hugenholtz P."/>
            <person name="Kyrpides N.C."/>
            <person name="Klenk H.P."/>
        </authorList>
    </citation>
    <scope>NUCLEOTIDE SEQUENCE [LARGE SCALE GENOMIC DNA]</scope>
    <source>
        <strain evidence="8">ATCC 49924 / DSM 5501 / Z-7288</strain>
    </source>
</reference>
<keyword evidence="5" id="KW-0699">rRNA-binding</keyword>
<dbReference type="GO" id="GO:0003735">
    <property type="term" value="F:structural constituent of ribosome"/>
    <property type="evidence" value="ECO:0007669"/>
    <property type="project" value="InterPro"/>
</dbReference>